<accession>A0A412XWY9</accession>
<dbReference type="Proteomes" id="UP000286270">
    <property type="component" value="Unassembled WGS sequence"/>
</dbReference>
<reference evidence="1 2" key="1">
    <citation type="submission" date="2018-08" db="EMBL/GenBank/DDBJ databases">
        <title>A genome reference for cultivated species of the human gut microbiota.</title>
        <authorList>
            <person name="Zou Y."/>
            <person name="Xue W."/>
            <person name="Luo G."/>
        </authorList>
    </citation>
    <scope>NUCLEOTIDE SEQUENCE [LARGE SCALE GENOMIC DNA]</scope>
    <source>
        <strain evidence="1 2">AF14-26</strain>
    </source>
</reference>
<organism evidence="1 2">
    <name type="scientific">Bacteroides fragilis</name>
    <dbReference type="NCBI Taxonomy" id="817"/>
    <lineage>
        <taxon>Bacteria</taxon>
        <taxon>Pseudomonadati</taxon>
        <taxon>Bacteroidota</taxon>
        <taxon>Bacteroidia</taxon>
        <taxon>Bacteroidales</taxon>
        <taxon>Bacteroidaceae</taxon>
        <taxon>Bacteroides</taxon>
    </lineage>
</organism>
<proteinExistence type="predicted"/>
<dbReference type="RefSeq" id="WP_122143360.1">
    <property type="nucleotide sequence ID" value="NZ_JAFKPL010000001.1"/>
</dbReference>
<comment type="caution">
    <text evidence="1">The sequence shown here is derived from an EMBL/GenBank/DDBJ whole genome shotgun (WGS) entry which is preliminary data.</text>
</comment>
<protein>
    <submittedName>
        <fullName evidence="1">Uncharacterized protein</fullName>
    </submittedName>
</protein>
<evidence type="ECO:0000313" key="2">
    <source>
        <dbReference type="Proteomes" id="UP000286270"/>
    </source>
</evidence>
<name>A0A412XWY9_BACFG</name>
<sequence>MNTVELVYALKSRLYDNAINLYKDAYNKPVDGSDDYSKAIKTFQTLSEKEKEHILFLVRTVIWDTMSDLFSWLDGNYLLTGQTDDAELKINENKMNGNLQDIWVSIEEGMSKEDIEESYLQ</sequence>
<dbReference type="AlphaFoldDB" id="A0A412XWY9"/>
<evidence type="ECO:0000313" key="1">
    <source>
        <dbReference type="EMBL" id="RGV49368.1"/>
    </source>
</evidence>
<gene>
    <name evidence="1" type="ORF">DWW08_18980</name>
</gene>
<dbReference type="EMBL" id="QRZH01000020">
    <property type="protein sequence ID" value="RGV49368.1"/>
    <property type="molecule type" value="Genomic_DNA"/>
</dbReference>